<dbReference type="PANTHER" id="PTHR43386:SF23">
    <property type="entry name" value="ABC TRANSPORTER"/>
    <property type="match status" value="1"/>
</dbReference>
<feature type="transmembrane region" description="Helical" evidence="7">
    <location>
        <begin position="186"/>
        <end position="208"/>
    </location>
</feature>
<comment type="subcellular location">
    <subcellularLocation>
        <location evidence="1">Cell membrane</location>
        <topology evidence="1">Multi-pass membrane protein</topology>
    </subcellularLocation>
</comment>
<dbReference type="Pfam" id="PF00528">
    <property type="entry name" value="BPD_transp_1"/>
    <property type="match status" value="1"/>
</dbReference>
<keyword evidence="5 7" id="KW-1133">Transmembrane helix</keyword>
<dbReference type="SUPFAM" id="SSF161098">
    <property type="entry name" value="MetI-like"/>
    <property type="match status" value="1"/>
</dbReference>
<name>A0A644TE24_9ZZZZ</name>
<dbReference type="EMBL" id="VSSQ01000027">
    <property type="protein sequence ID" value="MPL65110.1"/>
    <property type="molecule type" value="Genomic_DNA"/>
</dbReference>
<evidence type="ECO:0000256" key="6">
    <source>
        <dbReference type="ARBA" id="ARBA00023136"/>
    </source>
</evidence>
<reference evidence="9" key="1">
    <citation type="submission" date="2019-08" db="EMBL/GenBank/DDBJ databases">
        <authorList>
            <person name="Kucharzyk K."/>
            <person name="Murdoch R.W."/>
            <person name="Higgins S."/>
            <person name="Loffler F."/>
        </authorList>
    </citation>
    <scope>NUCLEOTIDE SEQUENCE</scope>
</reference>
<feature type="transmembrane region" description="Helical" evidence="7">
    <location>
        <begin position="246"/>
        <end position="265"/>
    </location>
</feature>
<dbReference type="PROSITE" id="PS50928">
    <property type="entry name" value="ABC_TM1"/>
    <property type="match status" value="1"/>
</dbReference>
<evidence type="ECO:0000256" key="3">
    <source>
        <dbReference type="ARBA" id="ARBA00022475"/>
    </source>
</evidence>
<accession>A0A644TE24</accession>
<feature type="transmembrane region" description="Helical" evidence="7">
    <location>
        <begin position="115"/>
        <end position="138"/>
    </location>
</feature>
<evidence type="ECO:0000256" key="5">
    <source>
        <dbReference type="ARBA" id="ARBA00022989"/>
    </source>
</evidence>
<keyword evidence="3" id="KW-1003">Cell membrane</keyword>
<dbReference type="CDD" id="cd06261">
    <property type="entry name" value="TM_PBP2"/>
    <property type="match status" value="1"/>
</dbReference>
<keyword evidence="4 7" id="KW-0812">Transmembrane</keyword>
<keyword evidence="6 7" id="KW-0472">Membrane</keyword>
<feature type="transmembrane region" description="Helical" evidence="7">
    <location>
        <begin position="79"/>
        <end position="103"/>
    </location>
</feature>
<evidence type="ECO:0000256" key="2">
    <source>
        <dbReference type="ARBA" id="ARBA00022448"/>
    </source>
</evidence>
<dbReference type="AlphaFoldDB" id="A0A644TE24"/>
<evidence type="ECO:0000256" key="7">
    <source>
        <dbReference type="SAM" id="Phobius"/>
    </source>
</evidence>
<sequence length="283" mass="30619">MVNETVTIKRPLINRRTWTLTIITSAVLILVGIAAAGVLMSPEAYATNFENKNQPPSFSHLFGTDWMGRDMLARTVKGLSTSILIGVLAAGISSVIAVILGTLSAVMGKKADQVVLWLIDMVQGIPHLILLMLISFMLGKGLQGVMIGIAITHWPNLARIVRAEVLAVKNGQFVQASRRMGRSPMFIAVGHILPHVLPQYIVGLILLFPHAILHEASITFLGFGLSPEEPAVGVILSESMRYLTSGVWWLTVLPGAALLAIVLLFDAIGDNLRTIIDPYSAQE</sequence>
<gene>
    <name evidence="9" type="primary">oppC_2</name>
    <name evidence="9" type="ORF">SDC9_10773</name>
</gene>
<feature type="transmembrane region" description="Helical" evidence="7">
    <location>
        <begin position="18"/>
        <end position="40"/>
    </location>
</feature>
<comment type="caution">
    <text evidence="9">The sequence shown here is derived from an EMBL/GenBank/DDBJ whole genome shotgun (WGS) entry which is preliminary data.</text>
</comment>
<feature type="domain" description="ABC transmembrane type-1" evidence="8">
    <location>
        <begin position="79"/>
        <end position="269"/>
    </location>
</feature>
<dbReference type="InterPro" id="IPR050366">
    <property type="entry name" value="BP-dependent_transpt_permease"/>
</dbReference>
<evidence type="ECO:0000259" key="8">
    <source>
        <dbReference type="PROSITE" id="PS50928"/>
    </source>
</evidence>
<evidence type="ECO:0000256" key="4">
    <source>
        <dbReference type="ARBA" id="ARBA00022692"/>
    </source>
</evidence>
<dbReference type="InterPro" id="IPR000515">
    <property type="entry name" value="MetI-like"/>
</dbReference>
<evidence type="ECO:0000256" key="1">
    <source>
        <dbReference type="ARBA" id="ARBA00004651"/>
    </source>
</evidence>
<dbReference type="InterPro" id="IPR035906">
    <property type="entry name" value="MetI-like_sf"/>
</dbReference>
<proteinExistence type="predicted"/>
<organism evidence="9">
    <name type="scientific">bioreactor metagenome</name>
    <dbReference type="NCBI Taxonomy" id="1076179"/>
    <lineage>
        <taxon>unclassified sequences</taxon>
        <taxon>metagenomes</taxon>
        <taxon>ecological metagenomes</taxon>
    </lineage>
</organism>
<protein>
    <submittedName>
        <fullName evidence="9">Oligopeptide transport system permease protein OppC</fullName>
    </submittedName>
</protein>
<dbReference type="Gene3D" id="1.10.3720.10">
    <property type="entry name" value="MetI-like"/>
    <property type="match status" value="1"/>
</dbReference>
<dbReference type="PANTHER" id="PTHR43386">
    <property type="entry name" value="OLIGOPEPTIDE TRANSPORT SYSTEM PERMEASE PROTEIN APPC"/>
    <property type="match status" value="1"/>
</dbReference>
<dbReference type="GO" id="GO:0005886">
    <property type="term" value="C:plasma membrane"/>
    <property type="evidence" value="ECO:0007669"/>
    <property type="project" value="UniProtKB-SubCell"/>
</dbReference>
<evidence type="ECO:0000313" key="9">
    <source>
        <dbReference type="EMBL" id="MPL65110.1"/>
    </source>
</evidence>
<keyword evidence="2" id="KW-0813">Transport</keyword>
<dbReference type="GO" id="GO:0055085">
    <property type="term" value="P:transmembrane transport"/>
    <property type="evidence" value="ECO:0007669"/>
    <property type="project" value="InterPro"/>
</dbReference>